<dbReference type="InterPro" id="IPR045063">
    <property type="entry name" value="Dynamin_N"/>
</dbReference>
<evidence type="ECO:0000256" key="17">
    <source>
        <dbReference type="ARBA" id="ARBA00023136"/>
    </source>
</evidence>
<keyword evidence="13" id="KW-0809">Transit peptide</keyword>
<keyword evidence="10" id="KW-0999">Mitochondrion inner membrane</keyword>
<evidence type="ECO:0000259" key="24">
    <source>
        <dbReference type="PROSITE" id="PS50850"/>
    </source>
</evidence>
<dbReference type="STRING" id="155417.A0A4Q4T7R0"/>
<dbReference type="PROSITE" id="PS00216">
    <property type="entry name" value="SUGAR_TRANSPORT_1"/>
    <property type="match status" value="2"/>
</dbReference>
<dbReference type="Gene3D" id="3.40.50.300">
    <property type="entry name" value="P-loop containing nucleotide triphosphate hydrolases"/>
    <property type="match status" value="1"/>
</dbReference>
<evidence type="ECO:0000256" key="11">
    <source>
        <dbReference type="ARBA" id="ARBA00022801"/>
    </source>
</evidence>
<evidence type="ECO:0000256" key="20">
    <source>
        <dbReference type="ARBA" id="ARBA00048040"/>
    </source>
</evidence>
<dbReference type="InterPro" id="IPR056495">
    <property type="entry name" value="LIS_MGM1"/>
</dbReference>
<feature type="transmembrane region" description="Helical" evidence="23">
    <location>
        <begin position="1009"/>
        <end position="1028"/>
    </location>
</feature>
<dbReference type="PROSITE" id="PS00410">
    <property type="entry name" value="G_DYNAMIN_1"/>
    <property type="match status" value="1"/>
</dbReference>
<evidence type="ECO:0000256" key="8">
    <source>
        <dbReference type="ARBA" id="ARBA00022723"/>
    </source>
</evidence>
<dbReference type="Pfam" id="PF01031">
    <property type="entry name" value="Dynamin_M"/>
    <property type="match status" value="1"/>
</dbReference>
<keyword evidence="6" id="KW-0813">Transport</keyword>
<dbReference type="PANTHER" id="PTHR48022">
    <property type="entry name" value="PLASTIDIC GLUCOSE TRANSPORTER 4"/>
    <property type="match status" value="1"/>
</dbReference>
<feature type="transmembrane region" description="Helical" evidence="23">
    <location>
        <begin position="1221"/>
        <end position="1243"/>
    </location>
</feature>
<dbReference type="GO" id="GO:0005351">
    <property type="term" value="F:carbohydrate:proton symporter activity"/>
    <property type="evidence" value="ECO:0007669"/>
    <property type="project" value="TreeGrafter"/>
</dbReference>
<evidence type="ECO:0000259" key="26">
    <source>
        <dbReference type="PROSITE" id="PS51718"/>
    </source>
</evidence>
<evidence type="ECO:0000256" key="9">
    <source>
        <dbReference type="ARBA" id="ARBA00022741"/>
    </source>
</evidence>
<evidence type="ECO:0000256" key="13">
    <source>
        <dbReference type="ARBA" id="ARBA00022946"/>
    </source>
</evidence>
<evidence type="ECO:0000256" key="22">
    <source>
        <dbReference type="SAM" id="MobiDB-lite"/>
    </source>
</evidence>
<evidence type="ECO:0000313" key="28">
    <source>
        <dbReference type="Proteomes" id="UP000293360"/>
    </source>
</evidence>
<evidence type="ECO:0000313" key="27">
    <source>
        <dbReference type="EMBL" id="RYP00063.1"/>
    </source>
</evidence>
<dbReference type="PROSITE" id="PS51388">
    <property type="entry name" value="GED"/>
    <property type="match status" value="1"/>
</dbReference>
<feature type="transmembrane region" description="Helical" evidence="23">
    <location>
        <begin position="1394"/>
        <end position="1416"/>
    </location>
</feature>
<dbReference type="PROSITE" id="PS51718">
    <property type="entry name" value="G_DYNAMIN_2"/>
    <property type="match status" value="1"/>
</dbReference>
<comment type="similarity">
    <text evidence="21">Belongs to the TRAFAC class dynamin-like GTPase superfamily. Dynamin/Fzo/YdjA family.</text>
</comment>
<dbReference type="InterPro" id="IPR020846">
    <property type="entry name" value="MFS_dom"/>
</dbReference>
<dbReference type="InterPro" id="IPR001401">
    <property type="entry name" value="Dynamin_GTPase"/>
</dbReference>
<evidence type="ECO:0000256" key="12">
    <source>
        <dbReference type="ARBA" id="ARBA00022842"/>
    </source>
</evidence>
<dbReference type="PROSITE" id="PS50850">
    <property type="entry name" value="MFS"/>
    <property type="match status" value="1"/>
</dbReference>
<evidence type="ECO:0000256" key="18">
    <source>
        <dbReference type="ARBA" id="ARBA00023157"/>
    </source>
</evidence>
<dbReference type="InterPro" id="IPR050360">
    <property type="entry name" value="MFS_Sugar_Transporters"/>
</dbReference>
<dbReference type="EMBL" id="QJNU01000397">
    <property type="protein sequence ID" value="RYP00063.1"/>
    <property type="molecule type" value="Genomic_DNA"/>
</dbReference>
<keyword evidence="18" id="KW-1015">Disulfide bond</keyword>
<evidence type="ECO:0000256" key="23">
    <source>
        <dbReference type="SAM" id="Phobius"/>
    </source>
</evidence>
<dbReference type="SUPFAM" id="SSF52540">
    <property type="entry name" value="P-loop containing nucleoside triphosphate hydrolases"/>
    <property type="match status" value="1"/>
</dbReference>
<feature type="transmembrane region" description="Helical" evidence="23">
    <location>
        <begin position="1129"/>
        <end position="1151"/>
    </location>
</feature>
<keyword evidence="16 21" id="KW-0342">GTP-binding</keyword>
<comment type="similarity">
    <text evidence="4">Belongs to the major facilitator superfamily. Sugar transporter (TC 2.A.1.1) family.</text>
</comment>
<dbReference type="Pfam" id="PF00350">
    <property type="entry name" value="Dynamin_N"/>
    <property type="match status" value="1"/>
</dbReference>
<dbReference type="SUPFAM" id="SSF103473">
    <property type="entry name" value="MFS general substrate transporter"/>
    <property type="match status" value="1"/>
</dbReference>
<keyword evidence="12" id="KW-0460">Magnesium</keyword>
<evidence type="ECO:0000256" key="14">
    <source>
        <dbReference type="ARBA" id="ARBA00022989"/>
    </source>
</evidence>
<feature type="domain" description="Dynamin-type G" evidence="26">
    <location>
        <begin position="239"/>
        <end position="512"/>
    </location>
</feature>
<keyword evidence="9 21" id="KW-0547">Nucleotide-binding</keyword>
<protein>
    <recommendedName>
        <fullName evidence="5">dynamin GTPase</fullName>
        <ecNumber evidence="5">3.6.5.5</ecNumber>
    </recommendedName>
</protein>
<keyword evidence="28" id="KW-1185">Reference proteome</keyword>
<accession>A0A4Q4T7R0</accession>
<feature type="transmembrane region" description="Helical" evidence="23">
    <location>
        <begin position="1263"/>
        <end position="1281"/>
    </location>
</feature>
<name>A0A4Q4T7R0_9PEZI</name>
<dbReference type="GO" id="GO:0005743">
    <property type="term" value="C:mitochondrial inner membrane"/>
    <property type="evidence" value="ECO:0007669"/>
    <property type="project" value="UniProtKB-SubCell"/>
</dbReference>
<dbReference type="OrthoDB" id="5061070at2759"/>
<evidence type="ECO:0000256" key="4">
    <source>
        <dbReference type="ARBA" id="ARBA00010992"/>
    </source>
</evidence>
<feature type="region of interest" description="Disordered" evidence="22">
    <location>
        <begin position="163"/>
        <end position="185"/>
    </location>
</feature>
<evidence type="ECO:0000256" key="5">
    <source>
        <dbReference type="ARBA" id="ARBA00011980"/>
    </source>
</evidence>
<evidence type="ECO:0000256" key="1">
    <source>
        <dbReference type="ARBA" id="ARBA00004141"/>
    </source>
</evidence>
<feature type="compositionally biased region" description="Gly residues" evidence="22">
    <location>
        <begin position="165"/>
        <end position="175"/>
    </location>
</feature>
<dbReference type="Pfam" id="PF00083">
    <property type="entry name" value="Sugar_tr"/>
    <property type="match status" value="1"/>
</dbReference>
<keyword evidence="14 23" id="KW-1133">Transmembrane helix</keyword>
<evidence type="ECO:0000256" key="21">
    <source>
        <dbReference type="RuleBase" id="RU003932"/>
    </source>
</evidence>
<keyword evidence="11" id="KW-0378">Hydrolase</keyword>
<dbReference type="InterPro" id="IPR020850">
    <property type="entry name" value="GED_dom"/>
</dbReference>
<dbReference type="InterPro" id="IPR030381">
    <property type="entry name" value="G_DYNAMIN_dom"/>
</dbReference>
<dbReference type="GO" id="GO:0005525">
    <property type="term" value="F:GTP binding"/>
    <property type="evidence" value="ECO:0007669"/>
    <property type="project" value="UniProtKB-KW"/>
</dbReference>
<reference evidence="27 28" key="1">
    <citation type="submission" date="2018-06" db="EMBL/GenBank/DDBJ databases">
        <title>Complete Genomes of Monosporascus.</title>
        <authorList>
            <person name="Robinson A.J."/>
            <person name="Natvig D.O."/>
        </authorList>
    </citation>
    <scope>NUCLEOTIDE SEQUENCE [LARGE SCALE GENOMIC DNA]</scope>
    <source>
        <strain evidence="27 28">CBS 110550</strain>
    </source>
</reference>
<feature type="transmembrane region" description="Helical" evidence="23">
    <location>
        <begin position="1095"/>
        <end position="1117"/>
    </location>
</feature>
<dbReference type="PRINTS" id="PR00195">
    <property type="entry name" value="DYNAMIN"/>
</dbReference>
<keyword evidence="19" id="KW-0325">Glycoprotein</keyword>
<dbReference type="GO" id="GO:0061024">
    <property type="term" value="P:membrane organization"/>
    <property type="evidence" value="ECO:0007669"/>
    <property type="project" value="UniProtKB-ARBA"/>
</dbReference>
<dbReference type="GO" id="GO:0005758">
    <property type="term" value="C:mitochondrial intermembrane space"/>
    <property type="evidence" value="ECO:0007669"/>
    <property type="project" value="UniProtKB-SubCell"/>
</dbReference>
<dbReference type="EC" id="3.6.5.5" evidence="5"/>
<keyword evidence="17 23" id="KW-0472">Membrane</keyword>
<organism evidence="27 28">
    <name type="scientific">Monosporascus ibericus</name>
    <dbReference type="NCBI Taxonomy" id="155417"/>
    <lineage>
        <taxon>Eukaryota</taxon>
        <taxon>Fungi</taxon>
        <taxon>Dikarya</taxon>
        <taxon>Ascomycota</taxon>
        <taxon>Pezizomycotina</taxon>
        <taxon>Sordariomycetes</taxon>
        <taxon>Xylariomycetidae</taxon>
        <taxon>Xylariales</taxon>
        <taxon>Xylariales incertae sedis</taxon>
        <taxon>Monosporascus</taxon>
    </lineage>
</organism>
<dbReference type="Pfam" id="PF24550">
    <property type="entry name" value="LIS_MGM1"/>
    <property type="match status" value="1"/>
</dbReference>
<evidence type="ECO:0000256" key="16">
    <source>
        <dbReference type="ARBA" id="ARBA00023134"/>
    </source>
</evidence>
<dbReference type="GO" id="GO:0003924">
    <property type="term" value="F:GTPase activity"/>
    <property type="evidence" value="ECO:0007669"/>
    <property type="project" value="InterPro"/>
</dbReference>
<dbReference type="InterPro" id="IPR027417">
    <property type="entry name" value="P-loop_NTPase"/>
</dbReference>
<evidence type="ECO:0000256" key="7">
    <source>
        <dbReference type="ARBA" id="ARBA00022692"/>
    </source>
</evidence>
<sequence length="1468" mass="161994">MSGRLIAAAGRLPATRPAIVRAARQYHQLPSGGLLRADAAIRATRRRMWLPGNSFHNAVIVRNASFARFLPKLAAKFIRIPAMAGGVMIGGLAWIQYQATQAGNKAWDMVTTAGGTVTATATSIFDGAKDIASQTMRGWENTKEKVEVPEWMQKILRIQEEIGTGKQGGGPGGDGEPPKQSRAGAAVAGASAAAYGYEQSSEDDPRSPDEIARDDQMMVLTKKMIEIRNILARVGQSSALALPSIVVIGSQSSGKSSVLEAIVGHEFLPKGTNMVTRRPIELTLINTPESKAEYGEFTDLGLGKIYDFSSIQRTLTELNQAVSDRECVSDDPIRLSISSPTVPDLSLIDLPGYIQVVGQHQPLELKQKISELCDKYIQPPNIILAISAADVDLANSAALRASRRVDPRGERTIGVVTKMDLVDPSRGLSILADRQYPLRLGYVGVVTRAPATTSLFKKGNSNIASAISKNENAYFSAHPLEFGAGTEIQVGTSTLKKKLMHVLEQTMSASLQSTSDAIRQELEEATYEFKVQYNDRPLSAESYLAESLDAFKHSFKRFAEEFGRPQMHELLKNELDQRVLDLLAARYWNKPIEDLSVPPLELDNLADLPKADPNTPYWRRQLDASTSALTKLGVGRLATTVVANSIQSHIDQLISHSTFVNHPFARQAITEAASSILNDRFYSTSDQVENCIKPYKFDIDMEEREWSAGRDHVQGVLKKELAACEGAMTSLEAAVGGRRKLREVMTFVDKARKGDVVVEGETRSGAGGFSAALLARGREAIFLRDRAEIIKMRLHAAKSKQCATMKNKYNCPEVFLDAVASKLAATAVLFLNVELLSEFYYNFPRELDLRLGRHLTDEEIERFAKEDPKIRRHLEVIRRKELLELVLEKMESLRQIEGRERERGERLRPGMAGKEKGRDRDRGKWGLFYTFPQDMGKKWYDTHAQGTNDPKEVRNGYIHLIALVASMSALAMGYDTAVIGGTMALDSFVRDFEVDQLSIAERDTTQANIVSTFQVGCMFGALLTFPIAEKWGRRMAIMVGAATFLVGGTLMTAAMGNMSMIIAGRAVAGLGIGCTSLTVPVYISETAPPSIRGRLVGIFEIASQGGGMLGFWINYATDQTIPVEKQAQWIVPLGVQLIPGVLLFFGMLFFCPESPRWLAKQDNFEAAERILCRIRNLPADHPYMQHEMGEIREQVQLRSTNKMSKKQQFRKLFEKGTNNRVAIGVALMFLQSFTGVNIITYYAPRIFESLGISGTSTKLFSTGLYGIFKTLGMITFTVVVVERVGRRKGLVWGAALGCIPMWYIGGYVLVADPVAVAGEGGIQQTGWGYLAMVAIYANAFIICATWQGITWTYASEIFPLDIRMLCVALTTAITWLGSFIVARTTPYMITGLGYGTYFVFASILMVMGAWACFFVPETKGISLEEMDALFARPVLKTCWDQMRGRRIPLDLLETGSVSEEKAQTKEIE</sequence>
<gene>
    <name evidence="27" type="ORF">DL764_006613</name>
</gene>
<evidence type="ECO:0000256" key="15">
    <source>
        <dbReference type="ARBA" id="ARBA00023128"/>
    </source>
</evidence>
<evidence type="ECO:0000256" key="6">
    <source>
        <dbReference type="ARBA" id="ARBA00022448"/>
    </source>
</evidence>
<feature type="region of interest" description="Disordered" evidence="22">
    <location>
        <begin position="899"/>
        <end position="919"/>
    </location>
</feature>
<evidence type="ECO:0000256" key="2">
    <source>
        <dbReference type="ARBA" id="ARBA00004273"/>
    </source>
</evidence>
<evidence type="ECO:0000259" key="25">
    <source>
        <dbReference type="PROSITE" id="PS51388"/>
    </source>
</evidence>
<comment type="subcellular location">
    <subcellularLocation>
        <location evidence="1">Membrane</location>
        <topology evidence="1">Multi-pass membrane protein</topology>
    </subcellularLocation>
    <subcellularLocation>
        <location evidence="2">Mitochondrion inner membrane</location>
    </subcellularLocation>
    <subcellularLocation>
        <location evidence="3">Mitochondrion intermembrane space</location>
    </subcellularLocation>
</comment>
<feature type="transmembrane region" description="Helical" evidence="23">
    <location>
        <begin position="1329"/>
        <end position="1350"/>
    </location>
</feature>
<feature type="transmembrane region" description="Helical" evidence="23">
    <location>
        <begin position="1290"/>
        <end position="1309"/>
    </location>
</feature>
<dbReference type="Gene3D" id="1.20.1250.20">
    <property type="entry name" value="MFS general substrate transporter like domains"/>
    <property type="match status" value="1"/>
</dbReference>
<dbReference type="PANTHER" id="PTHR48022:SF42">
    <property type="entry name" value="MAJOR FACILITATOR SUPERFAMILY (MFS) PROFILE DOMAIN-CONTAINING PROTEIN"/>
    <property type="match status" value="1"/>
</dbReference>
<dbReference type="SMART" id="SM00053">
    <property type="entry name" value="DYNc"/>
    <property type="match status" value="1"/>
</dbReference>
<feature type="transmembrane region" description="Helical" evidence="23">
    <location>
        <begin position="1362"/>
        <end position="1382"/>
    </location>
</feature>
<dbReference type="InterPro" id="IPR005828">
    <property type="entry name" value="MFS_sugar_transport-like"/>
</dbReference>
<dbReference type="NCBIfam" id="TIGR00879">
    <property type="entry name" value="SP"/>
    <property type="match status" value="1"/>
</dbReference>
<comment type="caution">
    <text evidence="27">The sequence shown here is derived from an EMBL/GenBank/DDBJ whole genome shotgun (WGS) entry which is preliminary data.</text>
</comment>
<evidence type="ECO:0000256" key="10">
    <source>
        <dbReference type="ARBA" id="ARBA00022792"/>
    </source>
</evidence>
<dbReference type="FunFam" id="1.20.1250.20:FF:000026">
    <property type="entry name" value="MFS quinate transporter QutD"/>
    <property type="match status" value="1"/>
</dbReference>
<feature type="transmembrane region" description="Helical" evidence="23">
    <location>
        <begin position="1062"/>
        <end position="1083"/>
    </location>
</feature>
<feature type="domain" description="GED" evidence="25">
    <location>
        <begin position="805"/>
        <end position="898"/>
    </location>
</feature>
<keyword evidence="15" id="KW-0496">Mitochondrion</keyword>
<comment type="catalytic activity">
    <reaction evidence="20">
        <text>GTP + H2O = GDP + phosphate + H(+)</text>
        <dbReference type="Rhea" id="RHEA:19669"/>
        <dbReference type="ChEBI" id="CHEBI:15377"/>
        <dbReference type="ChEBI" id="CHEBI:15378"/>
        <dbReference type="ChEBI" id="CHEBI:37565"/>
        <dbReference type="ChEBI" id="CHEBI:43474"/>
        <dbReference type="ChEBI" id="CHEBI:58189"/>
        <dbReference type="EC" id="3.6.5.5"/>
    </reaction>
</comment>
<feature type="domain" description="Major facilitator superfamily (MFS) profile" evidence="24">
    <location>
        <begin position="961"/>
        <end position="1419"/>
    </location>
</feature>
<dbReference type="PROSITE" id="PS00217">
    <property type="entry name" value="SUGAR_TRANSPORT_2"/>
    <property type="match status" value="1"/>
</dbReference>
<dbReference type="InterPro" id="IPR022812">
    <property type="entry name" value="Dynamin"/>
</dbReference>
<evidence type="ECO:0000256" key="19">
    <source>
        <dbReference type="ARBA" id="ARBA00023180"/>
    </source>
</evidence>
<keyword evidence="7 23" id="KW-0812">Transmembrane</keyword>
<keyword evidence="8" id="KW-0479">Metal-binding</keyword>
<feature type="transmembrane region" description="Helical" evidence="23">
    <location>
        <begin position="1035"/>
        <end position="1056"/>
    </location>
</feature>
<dbReference type="GO" id="GO:0046872">
    <property type="term" value="F:metal ion binding"/>
    <property type="evidence" value="ECO:0007669"/>
    <property type="project" value="UniProtKB-KW"/>
</dbReference>
<dbReference type="CDD" id="cd08771">
    <property type="entry name" value="DLP_1"/>
    <property type="match status" value="1"/>
</dbReference>
<proteinExistence type="inferred from homology"/>
<dbReference type="Proteomes" id="UP000293360">
    <property type="component" value="Unassembled WGS sequence"/>
</dbReference>
<dbReference type="InterPro" id="IPR003663">
    <property type="entry name" value="Sugar/inositol_transpt"/>
</dbReference>
<dbReference type="InterPro" id="IPR036259">
    <property type="entry name" value="MFS_trans_sf"/>
</dbReference>
<dbReference type="InterPro" id="IPR019762">
    <property type="entry name" value="Dynamin_GTPase_CS"/>
</dbReference>
<dbReference type="InterPro" id="IPR000375">
    <property type="entry name" value="Dynamin_stalk"/>
</dbReference>
<evidence type="ECO:0000256" key="3">
    <source>
        <dbReference type="ARBA" id="ARBA00004569"/>
    </source>
</evidence>
<dbReference type="InterPro" id="IPR005829">
    <property type="entry name" value="Sugar_transporter_CS"/>
</dbReference>
<dbReference type="FunFam" id="3.40.50.300:FF:000741">
    <property type="entry name" value="Putative mitochondrial dynamin GTPase"/>
    <property type="match status" value="1"/>
</dbReference>